<keyword evidence="3" id="KW-1185">Reference proteome</keyword>
<evidence type="ECO:0000313" key="3">
    <source>
        <dbReference type="Proteomes" id="UP000320390"/>
    </source>
</evidence>
<name>A0A518EQB0_9BACT</name>
<sequence precursor="true">MKHLIPTRTGRLGALACTAFALLLAPTAAAGDIILEATGVVVTANPSGGGVFSTVVVGDAALLHVEVSVPGMDLVAGQYTNYTIDGAASYVEIGGYREMLTGGQVGIINDFPVADRIQMMNAPAMNGGGVTLEAGDSTGTLFSSTDITTELGSWPSSTWTSYNFGFFGAGNFIEFSLPDVAIFEPMFGTNYCGPAVPNSSGASGTVRATGSPFVANNDLGLLASALPTSSFGFFIVSSTQGFAANPGGSQGNLCVGGAVGRFIGQIQNSGATGEIAVTVDLTQIPQPTGPVVGAAGESWNFQCWFRDANPTITSNFTDAIEVVLE</sequence>
<dbReference type="Proteomes" id="UP000320390">
    <property type="component" value="Chromosome"/>
</dbReference>
<protein>
    <recommendedName>
        <fullName evidence="4">DUF5666 domain-containing protein</fullName>
    </recommendedName>
</protein>
<dbReference type="EMBL" id="CP036434">
    <property type="protein sequence ID" value="QDV06273.1"/>
    <property type="molecule type" value="Genomic_DNA"/>
</dbReference>
<reference evidence="2 3" key="1">
    <citation type="submission" date="2019-02" db="EMBL/GenBank/DDBJ databases">
        <title>Deep-cultivation of Planctomycetes and their phenomic and genomic characterization uncovers novel biology.</title>
        <authorList>
            <person name="Wiegand S."/>
            <person name="Jogler M."/>
            <person name="Boedeker C."/>
            <person name="Pinto D."/>
            <person name="Vollmers J."/>
            <person name="Rivas-Marin E."/>
            <person name="Kohn T."/>
            <person name="Peeters S.H."/>
            <person name="Heuer A."/>
            <person name="Rast P."/>
            <person name="Oberbeckmann S."/>
            <person name="Bunk B."/>
            <person name="Jeske O."/>
            <person name="Meyerdierks A."/>
            <person name="Storesund J.E."/>
            <person name="Kallscheuer N."/>
            <person name="Luecker S."/>
            <person name="Lage O.M."/>
            <person name="Pohl T."/>
            <person name="Merkel B.J."/>
            <person name="Hornburger P."/>
            <person name="Mueller R.-W."/>
            <person name="Bruemmer F."/>
            <person name="Labrenz M."/>
            <person name="Spormann A.M."/>
            <person name="Op den Camp H."/>
            <person name="Overmann J."/>
            <person name="Amann R."/>
            <person name="Jetten M.S.M."/>
            <person name="Mascher T."/>
            <person name="Medema M.H."/>
            <person name="Devos D.P."/>
            <person name="Kaster A.-K."/>
            <person name="Ovreas L."/>
            <person name="Rohde M."/>
            <person name="Galperin M.Y."/>
            <person name="Jogler C."/>
        </authorList>
    </citation>
    <scope>NUCLEOTIDE SEQUENCE [LARGE SCALE GENOMIC DNA]</scope>
    <source>
        <strain evidence="2 3">Poly30</strain>
    </source>
</reference>
<gene>
    <name evidence="2" type="ORF">Poly30_17810</name>
</gene>
<feature type="signal peptide" evidence="1">
    <location>
        <begin position="1"/>
        <end position="30"/>
    </location>
</feature>
<accession>A0A518EQB0</accession>
<evidence type="ECO:0000256" key="1">
    <source>
        <dbReference type="SAM" id="SignalP"/>
    </source>
</evidence>
<organism evidence="2 3">
    <name type="scientific">Saltatorellus ferox</name>
    <dbReference type="NCBI Taxonomy" id="2528018"/>
    <lineage>
        <taxon>Bacteria</taxon>
        <taxon>Pseudomonadati</taxon>
        <taxon>Planctomycetota</taxon>
        <taxon>Planctomycetia</taxon>
        <taxon>Planctomycetia incertae sedis</taxon>
        <taxon>Saltatorellus</taxon>
    </lineage>
</organism>
<dbReference type="RefSeq" id="WP_145196310.1">
    <property type="nucleotide sequence ID" value="NZ_CP036434.1"/>
</dbReference>
<proteinExistence type="predicted"/>
<feature type="chain" id="PRO_5022216603" description="DUF5666 domain-containing protein" evidence="1">
    <location>
        <begin position="31"/>
        <end position="325"/>
    </location>
</feature>
<evidence type="ECO:0008006" key="4">
    <source>
        <dbReference type="Google" id="ProtNLM"/>
    </source>
</evidence>
<dbReference type="AlphaFoldDB" id="A0A518EQB0"/>
<keyword evidence="1" id="KW-0732">Signal</keyword>
<evidence type="ECO:0000313" key="2">
    <source>
        <dbReference type="EMBL" id="QDV06273.1"/>
    </source>
</evidence>